<evidence type="ECO:0000256" key="5">
    <source>
        <dbReference type="ARBA" id="ARBA00022723"/>
    </source>
</evidence>
<evidence type="ECO:0000256" key="3">
    <source>
        <dbReference type="ARBA" id="ARBA00006958"/>
    </source>
</evidence>
<evidence type="ECO:0000256" key="7">
    <source>
        <dbReference type="ARBA" id="ARBA00023242"/>
    </source>
</evidence>
<keyword evidence="5" id="KW-0479">Metal-binding</keyword>
<evidence type="ECO:0000313" key="10">
    <source>
        <dbReference type="Proteomes" id="UP000469452"/>
    </source>
</evidence>
<dbReference type="InterPro" id="IPR027806">
    <property type="entry name" value="HARBI1_dom"/>
</dbReference>
<dbReference type="VEuPathDB" id="FungiDB:H257_02345"/>
<feature type="domain" description="DDE Tnp4" evidence="8">
    <location>
        <begin position="145"/>
        <end position="316"/>
    </location>
</feature>
<comment type="similarity">
    <text evidence="3">Belongs to the HARBI1 family.</text>
</comment>
<dbReference type="PANTHER" id="PTHR22930:SF85">
    <property type="entry name" value="GH03217P-RELATED"/>
    <property type="match status" value="1"/>
</dbReference>
<dbReference type="GO" id="GO:0046872">
    <property type="term" value="F:metal ion binding"/>
    <property type="evidence" value="ECO:0007669"/>
    <property type="project" value="UniProtKB-KW"/>
</dbReference>
<evidence type="ECO:0000256" key="2">
    <source>
        <dbReference type="ARBA" id="ARBA00004123"/>
    </source>
</evidence>
<keyword evidence="7" id="KW-0539">Nucleus</keyword>
<dbReference type="InterPro" id="IPR045249">
    <property type="entry name" value="HARBI1-like"/>
</dbReference>
<gene>
    <name evidence="9" type="ORF">AaE_009320</name>
</gene>
<evidence type="ECO:0000256" key="6">
    <source>
        <dbReference type="ARBA" id="ARBA00022801"/>
    </source>
</evidence>
<dbReference type="GO" id="GO:0005634">
    <property type="term" value="C:nucleus"/>
    <property type="evidence" value="ECO:0007669"/>
    <property type="project" value="UniProtKB-SubCell"/>
</dbReference>
<dbReference type="GO" id="GO:0004518">
    <property type="term" value="F:nuclease activity"/>
    <property type="evidence" value="ECO:0007669"/>
    <property type="project" value="UniProtKB-KW"/>
</dbReference>
<dbReference type="Proteomes" id="UP000469452">
    <property type="component" value="Unassembled WGS sequence"/>
</dbReference>
<dbReference type="PANTHER" id="PTHR22930">
    <property type="match status" value="1"/>
</dbReference>
<evidence type="ECO:0000256" key="1">
    <source>
        <dbReference type="ARBA" id="ARBA00001968"/>
    </source>
</evidence>
<dbReference type="EMBL" id="VJMI01015296">
    <property type="protein sequence ID" value="KAF0730151.1"/>
    <property type="molecule type" value="Genomic_DNA"/>
</dbReference>
<reference evidence="9 10" key="1">
    <citation type="submission" date="2019-06" db="EMBL/GenBank/DDBJ databases">
        <title>Genomics analysis of Aphanomyces spp. identifies a new class of oomycete effector associated with host adaptation.</title>
        <authorList>
            <person name="Gaulin E."/>
        </authorList>
    </citation>
    <scope>NUCLEOTIDE SEQUENCE [LARGE SCALE GENOMIC DNA]</scope>
    <source>
        <strain evidence="9 10">E</strain>
    </source>
</reference>
<keyword evidence="6" id="KW-0378">Hydrolase</keyword>
<comment type="caution">
    <text evidence="9">The sequence shown here is derived from an EMBL/GenBank/DDBJ whole genome shotgun (WGS) entry which is preliminary data.</text>
</comment>
<evidence type="ECO:0000259" key="8">
    <source>
        <dbReference type="Pfam" id="PF13359"/>
    </source>
</evidence>
<keyword evidence="4" id="KW-0540">Nuclease</keyword>
<sequence>MLNRAADKFNVFTVTTVDFDSMLGQPQYNQWFETNLRCSQASFTMLVSWFRVVQPDLYSRKSSHSFEKKVAVLLYFLGSEGGYRETGAAFGMSKSWCVQTVNHLITVLAAHAKSWIKLPRAASDWAQIELDFFAKQKIAGVVGAVDGTLVDIYRPDDYDGFYNRNGDPSLNIQALVDAKLRFLSVDIRPGSYSDKKIWKTSKLGQTIRDKLFIGCTKTWKLGRTIRDKIPVGSYIIGDAGYTLLPWLITPFMPHEEGGKLSSMKKNFNFKHSSTRMTVECAFGRLKERFRILKTAMKEKTLDRTVAVVTACFVLHNMFLHFNDGLFDIPCPRRDQNKYVQPYDDGDGETSKLLRQNAMSKRLSIAKILYK</sequence>
<name>A0A6A4ZXN1_APHAT</name>
<organism evidence="9 10">
    <name type="scientific">Aphanomyces astaci</name>
    <name type="common">Crayfish plague agent</name>
    <dbReference type="NCBI Taxonomy" id="112090"/>
    <lineage>
        <taxon>Eukaryota</taxon>
        <taxon>Sar</taxon>
        <taxon>Stramenopiles</taxon>
        <taxon>Oomycota</taxon>
        <taxon>Saprolegniomycetes</taxon>
        <taxon>Saprolegniales</taxon>
        <taxon>Verrucalvaceae</taxon>
        <taxon>Aphanomyces</taxon>
    </lineage>
</organism>
<proteinExistence type="inferred from homology"/>
<evidence type="ECO:0000313" key="9">
    <source>
        <dbReference type="EMBL" id="KAF0730151.1"/>
    </source>
</evidence>
<protein>
    <recommendedName>
        <fullName evidence="8">DDE Tnp4 domain-containing protein</fullName>
    </recommendedName>
</protein>
<comment type="subcellular location">
    <subcellularLocation>
        <location evidence="2">Nucleus</location>
    </subcellularLocation>
</comment>
<accession>A0A6A4ZXN1</accession>
<dbReference type="AlphaFoldDB" id="A0A6A4ZXN1"/>
<evidence type="ECO:0000256" key="4">
    <source>
        <dbReference type="ARBA" id="ARBA00022722"/>
    </source>
</evidence>
<comment type="cofactor">
    <cofactor evidence="1">
        <name>a divalent metal cation</name>
        <dbReference type="ChEBI" id="CHEBI:60240"/>
    </cofactor>
</comment>
<dbReference type="GO" id="GO:0016787">
    <property type="term" value="F:hydrolase activity"/>
    <property type="evidence" value="ECO:0007669"/>
    <property type="project" value="UniProtKB-KW"/>
</dbReference>
<dbReference type="Pfam" id="PF13359">
    <property type="entry name" value="DDE_Tnp_4"/>
    <property type="match status" value="1"/>
</dbReference>